<gene>
    <name evidence="7" type="primary">LOC106458044</name>
</gene>
<reference evidence="7" key="1">
    <citation type="submission" date="2025-08" db="UniProtKB">
        <authorList>
            <consortium name="RefSeq"/>
        </authorList>
    </citation>
    <scope>IDENTIFICATION</scope>
    <source>
        <tissue evidence="7">Muscle</tissue>
    </source>
</reference>
<proteinExistence type="inferred from homology"/>
<evidence type="ECO:0000256" key="3">
    <source>
        <dbReference type="ARBA" id="ARBA00023242"/>
    </source>
</evidence>
<comment type="similarity">
    <text evidence="2">Belongs to the lin-54 family.</text>
</comment>
<feature type="region of interest" description="Disordered" evidence="4">
    <location>
        <begin position="1"/>
        <end position="37"/>
    </location>
</feature>
<dbReference type="Proteomes" id="UP000694941">
    <property type="component" value="Unplaced"/>
</dbReference>
<evidence type="ECO:0000256" key="1">
    <source>
        <dbReference type="ARBA" id="ARBA00004123"/>
    </source>
</evidence>
<evidence type="ECO:0000256" key="4">
    <source>
        <dbReference type="SAM" id="MobiDB-lite"/>
    </source>
</evidence>
<protein>
    <submittedName>
        <fullName evidence="7">Protein lin-54 homolog isoform X1</fullName>
    </submittedName>
</protein>
<name>A0ABM1B1L6_LIMPO</name>
<dbReference type="SMART" id="SM01114">
    <property type="entry name" value="CXC"/>
    <property type="match status" value="2"/>
</dbReference>
<evidence type="ECO:0000256" key="2">
    <source>
        <dbReference type="ARBA" id="ARBA00007267"/>
    </source>
</evidence>
<evidence type="ECO:0000259" key="5">
    <source>
        <dbReference type="PROSITE" id="PS51634"/>
    </source>
</evidence>
<dbReference type="InterPro" id="IPR005172">
    <property type="entry name" value="CRC"/>
</dbReference>
<dbReference type="Pfam" id="PF03638">
    <property type="entry name" value="TCR"/>
    <property type="match status" value="2"/>
</dbReference>
<dbReference type="InterPro" id="IPR028307">
    <property type="entry name" value="Lin-54_fam"/>
</dbReference>
<evidence type="ECO:0000313" key="7">
    <source>
        <dbReference type="RefSeq" id="XP_013772955.2"/>
    </source>
</evidence>
<sequence>MPNQIPDPTVEQSGDVNDIYEVTSPQTSQEKAITSTREKEQKGVSLITRDLIQIKEELDDFSHQLGNNLEDSKLPGLTILAPLTDHLPNKSVPTGNKTSFELGIVQDCKVSFPLMKDTNQVSADKELVAPFTMVTLATEMNNSTDNVNTNVHFSGETLPVTVVSAAGNSAVNVNTSKQQVVILQKPQPPNHSSLSVSLPTVVASFQPVGQLSKPATLVCSQPSTVCTSTVYVPLTVGKNSEKIVVPHSTVTIPQQTPLVAQTAPKRPCLMPSGQSVTKIMLSKNSLVSNQSGNPVAVAVTNVATGSITSQQHTILLASPGKSYSVTKPITSTGPSVMRGVTGNSNKQGFYLLSPVKSPGTKVTMIPVSLPKSPQKIAPAPACGTTSNFPRVAIATAIAGGSTPTVTTTCTVAKQTTMPATTTKVLWKTVVPATVKSSTSAAGSVPQTIKLVAASGLPQVLMKPGNLPASNLSGPGASPVVCPIQVPGSKFPYVRLVTASTQQTSVSTVVTPRTATVGPVSGIRSMAHSAQVGTSTVQTVGMSSNQLRFAVPIVPAISGHSQVKILSIASKPSSSAQRVLFPATTVTTTSQVHHPASNSTLGISQLTPGTSALLSGSNNMTGLVVLPAQYLTQVQQGQQVSSGALLSTNFLLSSGQGQNILPVPVSANTETPNSHQQAYIPIAAATAPPQGLESVTHQSNPIPAPSRHQVNGVALDCKERRPCNCNKSQCLKLYCDCFANGKFCNSCNCANCYNNLDHEEERQKAIRSCLERNPMAFHPKIGKSKEGDQERRHTKGCNCKRSGCLKNYCECYEAKILCTNLCKCVGCKNFEDSSERKTLMHLADAAEFRVQQQAVAKTKISSQLQDLPIRPPISASGERLPFSFVKQEVIEATCHCLLAQASDGEESQLTYVELEKLVVKEFGRCLMQIIETANQTKDLIPET</sequence>
<dbReference type="PANTHER" id="PTHR12446:SF34">
    <property type="entry name" value="PROTEIN LIN-54 HOMOLOG"/>
    <property type="match status" value="1"/>
</dbReference>
<feature type="domain" description="CRC" evidence="5">
    <location>
        <begin position="718"/>
        <end position="831"/>
    </location>
</feature>
<keyword evidence="6" id="KW-1185">Reference proteome</keyword>
<dbReference type="RefSeq" id="XP_013772955.2">
    <property type="nucleotide sequence ID" value="XM_013917501.2"/>
</dbReference>
<accession>A0ABM1B1L6</accession>
<comment type="subcellular location">
    <subcellularLocation>
        <location evidence="1">Nucleus</location>
    </subcellularLocation>
</comment>
<organism evidence="6 7">
    <name type="scientific">Limulus polyphemus</name>
    <name type="common">Atlantic horseshoe crab</name>
    <dbReference type="NCBI Taxonomy" id="6850"/>
    <lineage>
        <taxon>Eukaryota</taxon>
        <taxon>Metazoa</taxon>
        <taxon>Ecdysozoa</taxon>
        <taxon>Arthropoda</taxon>
        <taxon>Chelicerata</taxon>
        <taxon>Merostomata</taxon>
        <taxon>Xiphosura</taxon>
        <taxon>Limulidae</taxon>
        <taxon>Limulus</taxon>
    </lineage>
</organism>
<evidence type="ECO:0000313" key="6">
    <source>
        <dbReference type="Proteomes" id="UP000694941"/>
    </source>
</evidence>
<feature type="compositionally biased region" description="Polar residues" evidence="4">
    <location>
        <begin position="23"/>
        <end position="35"/>
    </location>
</feature>
<dbReference type="InterPro" id="IPR033467">
    <property type="entry name" value="Tesmin/TSO1-like_CXC"/>
</dbReference>
<dbReference type="PANTHER" id="PTHR12446">
    <property type="entry name" value="TESMIN/TSO1-RELATED"/>
    <property type="match status" value="1"/>
</dbReference>
<dbReference type="GeneID" id="106458044"/>
<keyword evidence="3" id="KW-0539">Nucleus</keyword>
<dbReference type="PROSITE" id="PS51634">
    <property type="entry name" value="CRC"/>
    <property type="match status" value="1"/>
</dbReference>